<keyword evidence="7 8" id="KW-0472">Membrane</keyword>
<evidence type="ECO:0000256" key="4">
    <source>
        <dbReference type="ARBA" id="ARBA00022475"/>
    </source>
</evidence>
<dbReference type="PANTHER" id="PTHR21716:SF53">
    <property type="entry name" value="PERMEASE PERM-RELATED"/>
    <property type="match status" value="1"/>
</dbReference>
<keyword evidence="3" id="KW-0813">Transport</keyword>
<evidence type="ECO:0000256" key="8">
    <source>
        <dbReference type="SAM" id="Phobius"/>
    </source>
</evidence>
<gene>
    <name evidence="9" type="ORF">METZ01_LOCUS207451</name>
</gene>
<proteinExistence type="inferred from homology"/>
<sequence>MAYPPPTEKQAKILWASVTALAIGVLIGLTGVLVLGMAKLASMISSVLLPLAIAGVIAYLLDPVVDWFQKKRGFKRQNSIILVFIIALLLVGGLVASVVPSLISQVGKLTTDFPENAKKFQDSVSSFVSSGDPAKPANTSTNAPAKPVWLETPQEWMKNVGVTNEKAREFMVDAVSKISAWALEQLKKVMSLFGFLAGLALVPVYVFYFLLEKRGINQNWTDYLPVRDSWIKEEIVFVLRSINDCLIVFFRSQVLVAMCVGALLTAGFLAIGLEYAILLGVMAGLLGVIPYLGVALSLIPAFVLAMIQFVPEDGWLKPVLILVWFAAVQAMEGLFISPKIIGDRVGLHPLTIIVAVMVGTTLLGGIMGGVLAIPLTAALRTLMLRYVWKDRVHAGDAPAAT</sequence>
<evidence type="ECO:0000256" key="5">
    <source>
        <dbReference type="ARBA" id="ARBA00022692"/>
    </source>
</evidence>
<accession>A0A382EXN3</accession>
<evidence type="ECO:0000256" key="7">
    <source>
        <dbReference type="ARBA" id="ARBA00023136"/>
    </source>
</evidence>
<feature type="transmembrane region" description="Helical" evidence="8">
    <location>
        <begin position="248"/>
        <end position="271"/>
    </location>
</feature>
<keyword evidence="5 8" id="KW-0812">Transmembrane</keyword>
<feature type="transmembrane region" description="Helical" evidence="8">
    <location>
        <begin position="277"/>
        <end position="307"/>
    </location>
</feature>
<comment type="subcellular location">
    <subcellularLocation>
        <location evidence="1">Cell membrane</location>
        <topology evidence="1">Multi-pass membrane protein</topology>
    </subcellularLocation>
</comment>
<dbReference type="GO" id="GO:0055085">
    <property type="term" value="P:transmembrane transport"/>
    <property type="evidence" value="ECO:0007669"/>
    <property type="project" value="TreeGrafter"/>
</dbReference>
<dbReference type="InterPro" id="IPR002549">
    <property type="entry name" value="AI-2E-like"/>
</dbReference>
<name>A0A382EXN3_9ZZZZ</name>
<evidence type="ECO:0008006" key="10">
    <source>
        <dbReference type="Google" id="ProtNLM"/>
    </source>
</evidence>
<dbReference type="EMBL" id="UINC01046499">
    <property type="protein sequence ID" value="SVB54597.1"/>
    <property type="molecule type" value="Genomic_DNA"/>
</dbReference>
<feature type="transmembrane region" description="Helical" evidence="8">
    <location>
        <begin position="81"/>
        <end position="103"/>
    </location>
</feature>
<organism evidence="9">
    <name type="scientific">marine metagenome</name>
    <dbReference type="NCBI Taxonomy" id="408172"/>
    <lineage>
        <taxon>unclassified sequences</taxon>
        <taxon>metagenomes</taxon>
        <taxon>ecological metagenomes</taxon>
    </lineage>
</organism>
<evidence type="ECO:0000256" key="6">
    <source>
        <dbReference type="ARBA" id="ARBA00022989"/>
    </source>
</evidence>
<feature type="transmembrane region" description="Helical" evidence="8">
    <location>
        <begin position="189"/>
        <end position="211"/>
    </location>
</feature>
<comment type="similarity">
    <text evidence="2">Belongs to the autoinducer-2 exporter (AI-2E) (TC 2.A.86) family.</text>
</comment>
<evidence type="ECO:0000256" key="2">
    <source>
        <dbReference type="ARBA" id="ARBA00009773"/>
    </source>
</evidence>
<evidence type="ECO:0000256" key="1">
    <source>
        <dbReference type="ARBA" id="ARBA00004651"/>
    </source>
</evidence>
<feature type="transmembrane region" description="Helical" evidence="8">
    <location>
        <begin position="350"/>
        <end position="379"/>
    </location>
</feature>
<dbReference type="PANTHER" id="PTHR21716">
    <property type="entry name" value="TRANSMEMBRANE PROTEIN"/>
    <property type="match status" value="1"/>
</dbReference>
<feature type="transmembrane region" description="Helical" evidence="8">
    <location>
        <begin position="319"/>
        <end position="338"/>
    </location>
</feature>
<keyword evidence="6 8" id="KW-1133">Transmembrane helix</keyword>
<reference evidence="9" key="1">
    <citation type="submission" date="2018-05" db="EMBL/GenBank/DDBJ databases">
        <authorList>
            <person name="Lanie J.A."/>
            <person name="Ng W.-L."/>
            <person name="Kazmierczak K.M."/>
            <person name="Andrzejewski T.M."/>
            <person name="Davidsen T.M."/>
            <person name="Wayne K.J."/>
            <person name="Tettelin H."/>
            <person name="Glass J.I."/>
            <person name="Rusch D."/>
            <person name="Podicherti R."/>
            <person name="Tsui H.-C.T."/>
            <person name="Winkler M.E."/>
        </authorList>
    </citation>
    <scope>NUCLEOTIDE SEQUENCE</scope>
</reference>
<feature type="transmembrane region" description="Helical" evidence="8">
    <location>
        <begin position="12"/>
        <end position="34"/>
    </location>
</feature>
<evidence type="ECO:0000313" key="9">
    <source>
        <dbReference type="EMBL" id="SVB54597.1"/>
    </source>
</evidence>
<feature type="transmembrane region" description="Helical" evidence="8">
    <location>
        <begin position="40"/>
        <end position="61"/>
    </location>
</feature>
<dbReference type="GO" id="GO:0005886">
    <property type="term" value="C:plasma membrane"/>
    <property type="evidence" value="ECO:0007669"/>
    <property type="project" value="UniProtKB-SubCell"/>
</dbReference>
<dbReference type="AlphaFoldDB" id="A0A382EXN3"/>
<keyword evidence="4" id="KW-1003">Cell membrane</keyword>
<protein>
    <recommendedName>
        <fullName evidence="10">AI-2E family transporter</fullName>
    </recommendedName>
</protein>
<dbReference type="Pfam" id="PF01594">
    <property type="entry name" value="AI-2E_transport"/>
    <property type="match status" value="1"/>
</dbReference>
<evidence type="ECO:0000256" key="3">
    <source>
        <dbReference type="ARBA" id="ARBA00022448"/>
    </source>
</evidence>